<evidence type="ECO:0000313" key="2">
    <source>
        <dbReference type="Proteomes" id="UP000828048"/>
    </source>
</evidence>
<protein>
    <submittedName>
        <fullName evidence="1">Uncharacterized protein</fullName>
    </submittedName>
</protein>
<proteinExistence type="predicted"/>
<comment type="caution">
    <text evidence="1">The sequence shown here is derived from an EMBL/GenBank/DDBJ whole genome shotgun (WGS) entry which is preliminary data.</text>
</comment>
<evidence type="ECO:0000313" key="1">
    <source>
        <dbReference type="EMBL" id="KAH7864108.1"/>
    </source>
</evidence>
<organism evidence="1 2">
    <name type="scientific">Vaccinium darrowii</name>
    <dbReference type="NCBI Taxonomy" id="229202"/>
    <lineage>
        <taxon>Eukaryota</taxon>
        <taxon>Viridiplantae</taxon>
        <taxon>Streptophyta</taxon>
        <taxon>Embryophyta</taxon>
        <taxon>Tracheophyta</taxon>
        <taxon>Spermatophyta</taxon>
        <taxon>Magnoliopsida</taxon>
        <taxon>eudicotyledons</taxon>
        <taxon>Gunneridae</taxon>
        <taxon>Pentapetalae</taxon>
        <taxon>asterids</taxon>
        <taxon>Ericales</taxon>
        <taxon>Ericaceae</taxon>
        <taxon>Vaccinioideae</taxon>
        <taxon>Vaccinieae</taxon>
        <taxon>Vaccinium</taxon>
    </lineage>
</organism>
<dbReference type="EMBL" id="CM037162">
    <property type="protein sequence ID" value="KAH7864108.1"/>
    <property type="molecule type" value="Genomic_DNA"/>
</dbReference>
<dbReference type="Proteomes" id="UP000828048">
    <property type="component" value="Chromosome 12"/>
</dbReference>
<keyword evidence="2" id="KW-1185">Reference proteome</keyword>
<reference evidence="1 2" key="1">
    <citation type="journal article" date="2021" name="Hortic Res">
        <title>High-quality reference genome and annotation aids understanding of berry development for evergreen blueberry (Vaccinium darrowii).</title>
        <authorList>
            <person name="Yu J."/>
            <person name="Hulse-Kemp A.M."/>
            <person name="Babiker E."/>
            <person name="Staton M."/>
        </authorList>
    </citation>
    <scope>NUCLEOTIDE SEQUENCE [LARGE SCALE GENOMIC DNA]</scope>
    <source>
        <strain evidence="2">cv. NJ 8807/NJ 8810</strain>
        <tissue evidence="1">Young leaf</tissue>
    </source>
</reference>
<sequence length="160" mass="16893">MVRKEMQKPNPPRHLHSRLDLHRGSHSEPTQPVSDDRSDVLRRRRRCRRGQRERLDGEGGGHVLGPAGVDLAGGDEHEADLAAGVEELERAVVVGELGAVGVLDGDVLGEGEVDGVVGDGEGGELDGVDGDLGVGGLEDGEEDDEDDDGDEDEEDCGDDA</sequence>
<name>A0ACB7ZFB1_9ERIC</name>
<gene>
    <name evidence="1" type="ORF">Vadar_025881</name>
</gene>
<accession>A0ACB7ZFB1</accession>